<feature type="region of interest" description="Disordered" evidence="1">
    <location>
        <begin position="55"/>
        <end position="75"/>
    </location>
</feature>
<dbReference type="RefSeq" id="WP_205360615.1">
    <property type="nucleotide sequence ID" value="NZ_JADKYB010000018.1"/>
</dbReference>
<evidence type="ECO:0000313" key="2">
    <source>
        <dbReference type="EMBL" id="MBM9508523.1"/>
    </source>
</evidence>
<gene>
    <name evidence="2" type="ORF">ITX44_29010</name>
</gene>
<evidence type="ECO:0000313" key="3">
    <source>
        <dbReference type="Proteomes" id="UP000749040"/>
    </source>
</evidence>
<dbReference type="EMBL" id="JADKYB010000018">
    <property type="protein sequence ID" value="MBM9508523.1"/>
    <property type="molecule type" value="Genomic_DNA"/>
</dbReference>
<keyword evidence="3" id="KW-1185">Reference proteome</keyword>
<dbReference type="Proteomes" id="UP000749040">
    <property type="component" value="Unassembled WGS sequence"/>
</dbReference>
<sequence>MPKLRLSPEIQCHPTWLEKDGAVENVAPEKLPVSPELAAALNEWRDRWDATYDMDDPMNSGFSSDAEEQKFRQDGESLAARLESELGPDWVVQLRLS</sequence>
<accession>A0ABS2U2Z1</accession>
<evidence type="ECO:0000256" key="1">
    <source>
        <dbReference type="SAM" id="MobiDB-lite"/>
    </source>
</evidence>
<organism evidence="2 3">
    <name type="scientific">Actinacidiphila acididurans</name>
    <dbReference type="NCBI Taxonomy" id="2784346"/>
    <lineage>
        <taxon>Bacteria</taxon>
        <taxon>Bacillati</taxon>
        <taxon>Actinomycetota</taxon>
        <taxon>Actinomycetes</taxon>
        <taxon>Kitasatosporales</taxon>
        <taxon>Streptomycetaceae</taxon>
        <taxon>Actinacidiphila</taxon>
    </lineage>
</organism>
<reference evidence="2 3" key="1">
    <citation type="submission" date="2021-01" db="EMBL/GenBank/DDBJ databases">
        <title>Streptomyces acididurans sp. nov., isolated from a peat swamp forest soil.</title>
        <authorList>
            <person name="Chantavorakit T."/>
            <person name="Duangmal K."/>
        </authorList>
    </citation>
    <scope>NUCLEOTIDE SEQUENCE [LARGE SCALE GENOMIC DNA]</scope>
    <source>
        <strain evidence="2 3">KK5PA1</strain>
    </source>
</reference>
<name>A0ABS2U2Z1_9ACTN</name>
<comment type="caution">
    <text evidence="2">The sequence shown here is derived from an EMBL/GenBank/DDBJ whole genome shotgun (WGS) entry which is preliminary data.</text>
</comment>
<protein>
    <submittedName>
        <fullName evidence="2">Uncharacterized protein</fullName>
    </submittedName>
</protein>
<proteinExistence type="predicted"/>